<gene>
    <name evidence="2" type="ORF">PLICRDRAFT_117612</name>
</gene>
<proteinExistence type="predicted"/>
<dbReference type="AlphaFoldDB" id="A0A0C9T8T0"/>
<dbReference type="EMBL" id="KN832570">
    <property type="protein sequence ID" value="KII84643.1"/>
    <property type="molecule type" value="Genomic_DNA"/>
</dbReference>
<evidence type="ECO:0000313" key="3">
    <source>
        <dbReference type="Proteomes" id="UP000053263"/>
    </source>
</evidence>
<dbReference type="OrthoDB" id="2723779at2759"/>
<keyword evidence="3" id="KW-1185">Reference proteome</keyword>
<reference evidence="2 3" key="1">
    <citation type="submission" date="2014-06" db="EMBL/GenBank/DDBJ databases">
        <title>Evolutionary Origins and Diversification of the Mycorrhizal Mutualists.</title>
        <authorList>
            <consortium name="DOE Joint Genome Institute"/>
            <consortium name="Mycorrhizal Genomics Consortium"/>
            <person name="Kohler A."/>
            <person name="Kuo A."/>
            <person name="Nagy L.G."/>
            <person name="Floudas D."/>
            <person name="Copeland A."/>
            <person name="Barry K.W."/>
            <person name="Cichocki N."/>
            <person name="Veneault-Fourrey C."/>
            <person name="LaButti K."/>
            <person name="Lindquist E.A."/>
            <person name="Lipzen A."/>
            <person name="Lundell T."/>
            <person name="Morin E."/>
            <person name="Murat C."/>
            <person name="Riley R."/>
            <person name="Ohm R."/>
            <person name="Sun H."/>
            <person name="Tunlid A."/>
            <person name="Henrissat B."/>
            <person name="Grigoriev I.V."/>
            <person name="Hibbett D.S."/>
            <person name="Martin F."/>
        </authorList>
    </citation>
    <scope>NUCLEOTIDE SEQUENCE [LARGE SCALE GENOMIC DNA]</scope>
    <source>
        <strain evidence="2 3">FD-325 SS-3</strain>
    </source>
</reference>
<dbReference type="Proteomes" id="UP000053263">
    <property type="component" value="Unassembled WGS sequence"/>
</dbReference>
<feature type="non-terminal residue" evidence="2">
    <location>
        <position position="120"/>
    </location>
</feature>
<organism evidence="2 3">
    <name type="scientific">Plicaturopsis crispa FD-325 SS-3</name>
    <dbReference type="NCBI Taxonomy" id="944288"/>
    <lineage>
        <taxon>Eukaryota</taxon>
        <taxon>Fungi</taxon>
        <taxon>Dikarya</taxon>
        <taxon>Basidiomycota</taxon>
        <taxon>Agaricomycotina</taxon>
        <taxon>Agaricomycetes</taxon>
        <taxon>Agaricomycetidae</taxon>
        <taxon>Amylocorticiales</taxon>
        <taxon>Amylocorticiaceae</taxon>
        <taxon>Plicatura</taxon>
        <taxon>Plicaturopsis crispa</taxon>
    </lineage>
</organism>
<sequence length="120" mass="14030">MTTVTARASHAPSTQLHVDDTEPDEAWKNDLRERIHASMVPMIEEAAAQRDSELARLRQYGINESQNEQINRTHETTVSRYRRLAQEQYQIALERERQERRWAAGQEVNPAWSDAMIKEQ</sequence>
<feature type="region of interest" description="Disordered" evidence="1">
    <location>
        <begin position="1"/>
        <end position="24"/>
    </location>
</feature>
<evidence type="ECO:0000313" key="2">
    <source>
        <dbReference type="EMBL" id="KII84643.1"/>
    </source>
</evidence>
<accession>A0A0C9T8T0</accession>
<feature type="compositionally biased region" description="Polar residues" evidence="1">
    <location>
        <begin position="1"/>
        <end position="16"/>
    </location>
</feature>
<dbReference type="HOGENOM" id="CLU_150412_0_0_1"/>
<name>A0A0C9T8T0_PLICR</name>
<evidence type="ECO:0000256" key="1">
    <source>
        <dbReference type="SAM" id="MobiDB-lite"/>
    </source>
</evidence>
<protein>
    <submittedName>
        <fullName evidence="2">Uncharacterized protein</fullName>
    </submittedName>
</protein>